<dbReference type="AlphaFoldDB" id="K4IA88"/>
<name>K4IA88_PSYTT</name>
<gene>
    <name evidence="1" type="ordered locus">P700755_000306</name>
</gene>
<dbReference type="Proteomes" id="UP000008514">
    <property type="component" value="Chromosome"/>
</dbReference>
<keyword evidence="2" id="KW-1185">Reference proteome</keyword>
<dbReference type="KEGG" id="ptq:P700755_000306"/>
<reference evidence="1" key="1">
    <citation type="submission" date="2006-03" db="EMBL/GenBank/DDBJ databases">
        <authorList>
            <person name="Bowman J."/>
            <person name="Ferriera S."/>
            <person name="Johnson J."/>
            <person name="Kravitz S."/>
            <person name="Halpern A."/>
            <person name="Remington K."/>
            <person name="Beeson K."/>
            <person name="Tran B."/>
            <person name="Rogers Y.-H."/>
            <person name="Friedman R."/>
            <person name="Venter J.C."/>
        </authorList>
    </citation>
    <scope>NUCLEOTIDE SEQUENCE [LARGE SCALE GENOMIC DNA]</scope>
    <source>
        <strain evidence="1">ATCC 700755</strain>
    </source>
</reference>
<dbReference type="STRING" id="313595.P700755_000306"/>
<accession>K4IA88</accession>
<sequence length="41" mass="4661">MLGVLNLKKTPLFSILKLHFNLKKDMDVTTKSVFAISVIKK</sequence>
<evidence type="ECO:0000313" key="2">
    <source>
        <dbReference type="Proteomes" id="UP000008514"/>
    </source>
</evidence>
<dbReference type="EMBL" id="CP003879">
    <property type="protein sequence ID" value="AFU67344.1"/>
    <property type="molecule type" value="Genomic_DNA"/>
</dbReference>
<reference evidence="1" key="2">
    <citation type="submission" date="2012-09" db="EMBL/GenBank/DDBJ databases">
        <title>The complete sequence of Psychroflexus torquis an extreme psychrophile from sea-ice that is stimulated by light.</title>
        <authorList>
            <person name="Feng S."/>
            <person name="Powell S.M."/>
            <person name="Bowman J.P."/>
        </authorList>
    </citation>
    <scope>NUCLEOTIDE SEQUENCE [LARGE SCALE GENOMIC DNA]</scope>
    <source>
        <strain evidence="1">ATCC 700755</strain>
    </source>
</reference>
<organism evidence="1 2">
    <name type="scientific">Psychroflexus torquis (strain ATCC 700755 / CIP 106069 / ACAM 623)</name>
    <dbReference type="NCBI Taxonomy" id="313595"/>
    <lineage>
        <taxon>Bacteria</taxon>
        <taxon>Pseudomonadati</taxon>
        <taxon>Bacteroidota</taxon>
        <taxon>Flavobacteriia</taxon>
        <taxon>Flavobacteriales</taxon>
        <taxon>Flavobacteriaceae</taxon>
        <taxon>Psychroflexus</taxon>
    </lineage>
</organism>
<proteinExistence type="predicted"/>
<dbReference type="HOGENOM" id="CLU_3275557_0_0_10"/>
<protein>
    <submittedName>
        <fullName evidence="1">Uncharacterized protein</fullName>
    </submittedName>
</protein>
<evidence type="ECO:0000313" key="1">
    <source>
        <dbReference type="EMBL" id="AFU67344.1"/>
    </source>
</evidence>